<comment type="caution">
    <text evidence="2">The sequence shown here is derived from an EMBL/GenBank/DDBJ whole genome shotgun (WGS) entry which is preliminary data.</text>
</comment>
<gene>
    <name evidence="2" type="ORF">LL965_21980</name>
</gene>
<sequence>MWNASPDELTVFGLRARTVAPLRCTAEHLIAQQDGGKDVAGNIAAACWLCNQRRHKRKSPPPPDAYRAFVQKRLAKGKWHTPGLLKLCVKPRADAIPQRG</sequence>
<keyword evidence="3" id="KW-1185">Reference proteome</keyword>
<evidence type="ECO:0000313" key="2">
    <source>
        <dbReference type="EMBL" id="MCC4622579.1"/>
    </source>
</evidence>
<organism evidence="2 3">
    <name type="scientific">Xanthomonas cassavae CFBP 4642</name>
    <dbReference type="NCBI Taxonomy" id="1219375"/>
    <lineage>
        <taxon>Bacteria</taxon>
        <taxon>Pseudomonadati</taxon>
        <taxon>Pseudomonadota</taxon>
        <taxon>Gammaproteobacteria</taxon>
        <taxon>Lysobacterales</taxon>
        <taxon>Lysobacteraceae</taxon>
        <taxon>Xanthomonas</taxon>
    </lineage>
</organism>
<dbReference type="RefSeq" id="WP_228325842.1">
    <property type="nucleotide sequence ID" value="NZ_CAWQPJ010000019.1"/>
</dbReference>
<dbReference type="Pfam" id="PF01844">
    <property type="entry name" value="HNH"/>
    <property type="match status" value="1"/>
</dbReference>
<proteinExistence type="predicted"/>
<dbReference type="Proteomes" id="UP001199206">
    <property type="component" value="Unassembled WGS sequence"/>
</dbReference>
<keyword evidence="2" id="KW-0255">Endonuclease</keyword>
<dbReference type="EMBL" id="JAJGQJ010000115">
    <property type="protein sequence ID" value="MCC4622579.1"/>
    <property type="molecule type" value="Genomic_DNA"/>
</dbReference>
<dbReference type="InterPro" id="IPR002711">
    <property type="entry name" value="HNH"/>
</dbReference>
<evidence type="ECO:0000259" key="1">
    <source>
        <dbReference type="Pfam" id="PF01844"/>
    </source>
</evidence>
<evidence type="ECO:0000313" key="3">
    <source>
        <dbReference type="Proteomes" id="UP001199206"/>
    </source>
</evidence>
<keyword evidence="2" id="KW-0540">Nuclease</keyword>
<dbReference type="Gene3D" id="1.10.30.50">
    <property type="match status" value="1"/>
</dbReference>
<name>A0ABS8HK57_9XANT</name>
<dbReference type="GO" id="GO:0004519">
    <property type="term" value="F:endonuclease activity"/>
    <property type="evidence" value="ECO:0007669"/>
    <property type="project" value="UniProtKB-KW"/>
</dbReference>
<feature type="domain" description="HNH" evidence="1">
    <location>
        <begin position="24"/>
        <end position="57"/>
    </location>
</feature>
<accession>A0ABS8HK57</accession>
<protein>
    <submittedName>
        <fullName evidence="2">HNH endonuclease</fullName>
    </submittedName>
</protein>
<reference evidence="2 3" key="1">
    <citation type="submission" date="2021-10" db="EMBL/GenBank/DDBJ databases">
        <title>Genome sequencing of Xanthomonas strains from NCPPB.</title>
        <authorList>
            <person name="Hussein R."/>
            <person name="Harrison J."/>
            <person name="Studholme D.J."/>
            <person name="Vicente J."/>
            <person name="Grant M."/>
        </authorList>
    </citation>
    <scope>NUCLEOTIDE SEQUENCE [LARGE SCALE GENOMIC DNA]</scope>
    <source>
        <strain evidence="2 3">NCPPB 101</strain>
    </source>
</reference>
<keyword evidence="2" id="KW-0378">Hydrolase</keyword>